<accession>A0ABX2ER82</accession>
<dbReference type="RefSeq" id="WP_173131626.1">
    <property type="nucleotide sequence ID" value="NZ_JABRWJ010000010.1"/>
</dbReference>
<organism evidence="2 3">
    <name type="scientific">Pseudaquabacterium terrae</name>
    <dbReference type="NCBI Taxonomy" id="2732868"/>
    <lineage>
        <taxon>Bacteria</taxon>
        <taxon>Pseudomonadati</taxon>
        <taxon>Pseudomonadota</taxon>
        <taxon>Betaproteobacteria</taxon>
        <taxon>Burkholderiales</taxon>
        <taxon>Sphaerotilaceae</taxon>
        <taxon>Pseudaquabacterium</taxon>
    </lineage>
</organism>
<proteinExistence type="predicted"/>
<reference evidence="2 3" key="1">
    <citation type="submission" date="2020-05" db="EMBL/GenBank/DDBJ databases">
        <title>Aquincola sp. isolate from soil.</title>
        <authorList>
            <person name="Han J."/>
            <person name="Kim D.-U."/>
        </authorList>
    </citation>
    <scope>NUCLEOTIDE SEQUENCE [LARGE SCALE GENOMIC DNA]</scope>
    <source>
        <strain evidence="2 3">S2</strain>
    </source>
</reference>
<keyword evidence="1" id="KW-0472">Membrane</keyword>
<gene>
    <name evidence="2" type="ORF">HLB44_29365</name>
</gene>
<keyword evidence="3" id="KW-1185">Reference proteome</keyword>
<name>A0ABX2ER82_9BURK</name>
<keyword evidence="1" id="KW-0812">Transmembrane</keyword>
<comment type="caution">
    <text evidence="2">The sequence shown here is derived from an EMBL/GenBank/DDBJ whole genome shotgun (WGS) entry which is preliminary data.</text>
</comment>
<dbReference type="EMBL" id="JABRWJ010000010">
    <property type="protein sequence ID" value="NRF71113.1"/>
    <property type="molecule type" value="Genomic_DNA"/>
</dbReference>
<protein>
    <recommendedName>
        <fullName evidence="4">MSHA biogenesis protein MshJ</fullName>
    </recommendedName>
</protein>
<evidence type="ECO:0000313" key="2">
    <source>
        <dbReference type="EMBL" id="NRF71113.1"/>
    </source>
</evidence>
<evidence type="ECO:0000313" key="3">
    <source>
        <dbReference type="Proteomes" id="UP000737171"/>
    </source>
</evidence>
<evidence type="ECO:0000256" key="1">
    <source>
        <dbReference type="SAM" id="Phobius"/>
    </source>
</evidence>
<keyword evidence="1" id="KW-1133">Transmembrane helix</keyword>
<feature type="transmembrane region" description="Helical" evidence="1">
    <location>
        <begin position="31"/>
        <end position="50"/>
    </location>
</feature>
<sequence>MSGAIVLHDRVCTALARGRRRFDARAARERLLLIAASLALLGLMADFFLLRPALADWSAARARHAVAVAALQRAGADEARRVAVEQQLARDVAQGQARVDHAAAELRALRATLVAAPEMGPLLARLLSGVAGVQVRSMLSLGPTEAAAAGAGAPAAATPLYRHGVELVLEGRYADLLGGLQAIEALPQRMLWGGLRLQVEQHPTVVLTVRLYTLSEQRSWLEL</sequence>
<dbReference type="Proteomes" id="UP000737171">
    <property type="component" value="Unassembled WGS sequence"/>
</dbReference>
<evidence type="ECO:0008006" key="4">
    <source>
        <dbReference type="Google" id="ProtNLM"/>
    </source>
</evidence>